<accession>A0A0M7GPQ8</accession>
<evidence type="ECO:0000313" key="6">
    <source>
        <dbReference type="Proteomes" id="UP000092950"/>
    </source>
</evidence>
<evidence type="ECO:0000313" key="4">
    <source>
        <dbReference type="EMBL" id="CUI97425.1"/>
    </source>
</evidence>
<name>A0A0M7GPQ8_9BORD</name>
<dbReference type="Proteomes" id="UP000053096">
    <property type="component" value="Unassembled WGS sequence"/>
</dbReference>
<dbReference type="EMBL" id="CP016440">
    <property type="protein sequence ID" value="ANY17212.1"/>
    <property type="molecule type" value="Genomic_DNA"/>
</dbReference>
<keyword evidence="6" id="KW-1185">Reference proteome</keyword>
<feature type="signal peptide" evidence="2">
    <location>
        <begin position="1"/>
        <end position="17"/>
    </location>
</feature>
<evidence type="ECO:0000313" key="3">
    <source>
        <dbReference type="EMBL" id="ANY17212.1"/>
    </source>
</evidence>
<protein>
    <submittedName>
        <fullName evidence="4">Spermidine/putrescine-binding periplasmic protein</fullName>
    </submittedName>
</protein>
<reference evidence="3 6" key="2">
    <citation type="submission" date="2016-07" db="EMBL/GenBank/DDBJ databases">
        <title>Complete genome sequences of Bordetella pseudohinzii.</title>
        <authorList>
            <person name="Spilker T."/>
            <person name="Darrah R."/>
            <person name="LiPuma J.J."/>
        </authorList>
    </citation>
    <scope>NUCLEOTIDE SEQUENCE [LARGE SCALE GENOMIC DNA]</scope>
    <source>
        <strain evidence="3 6">HI4681</strain>
    </source>
</reference>
<sequence>MSSYHTWIRGAAMTVLAACTWAGAGARAESVSMATWGGGVGDTWRAAFAQAFEKDTGTKVKITEVPNPEAQVRTQAKAPQYNAVLVSYFEAAKLYNDGLLETFSVDEIPELANVPGQYQMKGADGRVIGAPVYFTYYGIAFNTDFVKPSEMTSWADLGNAKWKGMTAITQPIYSSTYHLTILSHALGGDEKDVSRAIPMFKAQVANASVVYTSLAQLNQLLTRGEVVAAPYYLARVWAMKRDGVKNIDISLPKEGGLMLPYMVVVPKGSADRQAAKAWLNYAASAAPQLRTAELFGYFPLNDKAVIPADQEKVLGMSVAEMKSRLFQPDWFVVAKEQAARVKTVEQVISETNN</sequence>
<dbReference type="PANTHER" id="PTHR30006">
    <property type="entry name" value="THIAMINE-BINDING PERIPLASMIC PROTEIN-RELATED"/>
    <property type="match status" value="1"/>
</dbReference>
<keyword evidence="1 2" id="KW-0732">Signal</keyword>
<dbReference type="Gene3D" id="3.40.190.10">
    <property type="entry name" value="Periplasmic binding protein-like II"/>
    <property type="match status" value="2"/>
</dbReference>
<dbReference type="KEGG" id="bpdz:BBN53_15815"/>
<dbReference type="EMBL" id="CYTV01000009">
    <property type="protein sequence ID" value="CUI97425.1"/>
    <property type="molecule type" value="Genomic_DNA"/>
</dbReference>
<dbReference type="InterPro" id="IPR006059">
    <property type="entry name" value="SBP"/>
</dbReference>
<reference evidence="4 5" key="1">
    <citation type="submission" date="2015-09" db="EMBL/GenBank/DDBJ databases">
        <authorList>
            <person name="Jackson K.R."/>
            <person name="Lunt B.L."/>
            <person name="Fisher J.N.B."/>
            <person name="Gardner A.V."/>
            <person name="Bailey M.E."/>
            <person name="Deus L.M."/>
            <person name="Earl A.S."/>
            <person name="Gibby P.D."/>
            <person name="Hartmann K.A."/>
            <person name="Liu J.E."/>
            <person name="Manci A.M."/>
            <person name="Nielsen D.A."/>
            <person name="Solomon M.B."/>
            <person name="Breakwell D.P."/>
            <person name="Burnett S.H."/>
            <person name="Grose J.H."/>
        </authorList>
    </citation>
    <scope>NUCLEOTIDE SEQUENCE [LARGE SCALE GENOMIC DNA]</scope>
    <source>
        <strain evidence="4 5">2789STDY5608636</strain>
    </source>
</reference>
<proteinExistence type="predicted"/>
<evidence type="ECO:0000256" key="2">
    <source>
        <dbReference type="SAM" id="SignalP"/>
    </source>
</evidence>
<dbReference type="Pfam" id="PF13416">
    <property type="entry name" value="SBP_bac_8"/>
    <property type="match status" value="1"/>
</dbReference>
<dbReference type="AlphaFoldDB" id="A0A0M7GPQ8"/>
<evidence type="ECO:0000313" key="5">
    <source>
        <dbReference type="Proteomes" id="UP000053096"/>
    </source>
</evidence>
<organism evidence="4 5">
    <name type="scientific">Bordetella pseudohinzii</name>
    <dbReference type="NCBI Taxonomy" id="1331258"/>
    <lineage>
        <taxon>Bacteria</taxon>
        <taxon>Pseudomonadati</taxon>
        <taxon>Pseudomonadota</taxon>
        <taxon>Betaproteobacteria</taxon>
        <taxon>Burkholderiales</taxon>
        <taxon>Alcaligenaceae</taxon>
        <taxon>Bordetella</taxon>
    </lineage>
</organism>
<dbReference type="SUPFAM" id="SSF53850">
    <property type="entry name" value="Periplasmic binding protein-like II"/>
    <property type="match status" value="1"/>
</dbReference>
<dbReference type="Proteomes" id="UP000092950">
    <property type="component" value="Chromosome"/>
</dbReference>
<evidence type="ECO:0000256" key="1">
    <source>
        <dbReference type="ARBA" id="ARBA00022729"/>
    </source>
</evidence>
<feature type="chain" id="PRO_5005812779" evidence="2">
    <location>
        <begin position="18"/>
        <end position="353"/>
    </location>
</feature>
<gene>
    <name evidence="4" type="primary">potD_3</name>
    <name evidence="3" type="ORF">BBN53_15815</name>
    <name evidence="4" type="ORF">ERS370011_03137</name>
</gene>